<feature type="domain" description="Glycosyl transferase family 1" evidence="3">
    <location>
        <begin position="252"/>
        <end position="412"/>
    </location>
</feature>
<keyword evidence="1" id="KW-0328">Glycosyltransferase</keyword>
<dbReference type="PANTHER" id="PTHR12526">
    <property type="entry name" value="GLYCOSYLTRANSFERASE"/>
    <property type="match status" value="1"/>
</dbReference>
<evidence type="ECO:0000313" key="6">
    <source>
        <dbReference type="Proteomes" id="UP001635817"/>
    </source>
</evidence>
<name>A0ABW9LUW2_9MYCO</name>
<comment type="caution">
    <text evidence="5">The sequence shown here is derived from an EMBL/GenBank/DDBJ whole genome shotgun (WGS) entry which is preliminary data.</text>
</comment>
<evidence type="ECO:0000256" key="1">
    <source>
        <dbReference type="ARBA" id="ARBA00022676"/>
    </source>
</evidence>
<accession>A0ABW9LUW2</accession>
<dbReference type="Gene3D" id="3.40.50.2000">
    <property type="entry name" value="Glycogen Phosphorylase B"/>
    <property type="match status" value="2"/>
</dbReference>
<evidence type="ECO:0000313" key="5">
    <source>
        <dbReference type="EMBL" id="MFN6550637.1"/>
    </source>
</evidence>
<dbReference type="Pfam" id="PF00534">
    <property type="entry name" value="Glycos_transf_1"/>
    <property type="match status" value="1"/>
</dbReference>
<evidence type="ECO:0000256" key="2">
    <source>
        <dbReference type="ARBA" id="ARBA00022679"/>
    </source>
</evidence>
<organism evidence="5 6">
    <name type="scientific">Mycolicibacterium septicum</name>
    <dbReference type="NCBI Taxonomy" id="98668"/>
    <lineage>
        <taxon>Bacteria</taxon>
        <taxon>Bacillati</taxon>
        <taxon>Actinomycetota</taxon>
        <taxon>Actinomycetes</taxon>
        <taxon>Mycobacteriales</taxon>
        <taxon>Mycobacteriaceae</taxon>
        <taxon>Mycolicibacterium</taxon>
    </lineage>
</organism>
<evidence type="ECO:0000259" key="4">
    <source>
        <dbReference type="Pfam" id="PF13579"/>
    </source>
</evidence>
<dbReference type="Pfam" id="PF13579">
    <property type="entry name" value="Glyco_trans_4_4"/>
    <property type="match status" value="1"/>
</dbReference>
<sequence>MLWSLLSARVRNYDTTVGDRCAAAFGSCGAVRRVKAGSLRVCIVGKYPPIEGGVSATTYWLARGLAERGHEIHIVTNADEVEDRFRIRLDAGDSTMLQPQFGNGGFVRVHHIESFDPIAMAHIPEANPYFTRLASLATDVTRRHGCDAILASYLEPYGMAGWFAAQRSDRPLLIRHAASDIDRLARAPDLGPAYKEILRDATAVLTFPRLVRRFAGMGVHPSRIVEAPRYRHDSRFFRPRGATLDMGAATVPTFGVYGKVGVTKGTFDLIAALGRLAGDGRSFRFAAMVGDDPGAAMRTALEEAGIAERTLILPFLPNWRVPEFIRGCTAVCFLERGFRVAIHGPMVAREVLECGTCLVVSKEIADKQWDRDQLADGVHLLVVTDPRDTDELTECLRSVVDDPHRSRQIGADGAQAVAQPDAYPRFIVAWEDIFERYRRCSPDRTRVAPPSGPAARRAALEVAVPSLLAYAETVGPGVVDRFLDTGGDASLPGCALDFCSVLGQGLSAVLRQERRTVFAEALRFTAARVRAGFDMAGSPPPFAVVDELHDRTFSTSDLTELYPVRGNSVVVEEFDHDVSGVFGVTQPGEPTDDPLARAEARHCLFLFHRTVNLMPGELEVNPNVVALLELCDGRRTTAEVVATVAVRQGDGQVDRGLLTDALRRLHALGVIVFGRADPVWGWRKGARSDLAAIPPLRPLRNASDAEAIRRSRESTRG</sequence>
<keyword evidence="2" id="KW-0808">Transferase</keyword>
<dbReference type="RefSeq" id="WP_409549423.1">
    <property type="nucleotide sequence ID" value="NZ_JBKBDE010000002.1"/>
</dbReference>
<protein>
    <submittedName>
        <fullName evidence="5">Glycosyltransferase</fullName>
    </submittedName>
</protein>
<keyword evidence="6" id="KW-1185">Reference proteome</keyword>
<dbReference type="Proteomes" id="UP001635817">
    <property type="component" value="Unassembled WGS sequence"/>
</dbReference>
<dbReference type="EMBL" id="JBKBDE010000002">
    <property type="protein sequence ID" value="MFN6550637.1"/>
    <property type="molecule type" value="Genomic_DNA"/>
</dbReference>
<dbReference type="PANTHER" id="PTHR12526:SF630">
    <property type="entry name" value="GLYCOSYLTRANSFERASE"/>
    <property type="match status" value="1"/>
</dbReference>
<dbReference type="InterPro" id="IPR028098">
    <property type="entry name" value="Glyco_trans_4-like_N"/>
</dbReference>
<reference evidence="5 6" key="1">
    <citation type="submission" date="2024-12" db="EMBL/GenBank/DDBJ databases">
        <title>The coexistence of Mycolicibacterium septicum and Mycolicibacterium nivoides in clinical samples.</title>
        <authorList>
            <person name="Wang C."/>
            <person name="Feng Y."/>
            <person name="Zong Z."/>
        </authorList>
    </citation>
    <scope>NUCLEOTIDE SEQUENCE [LARGE SCALE GENOMIC DNA]</scope>
    <source>
        <strain evidence="5 6">120310</strain>
    </source>
</reference>
<evidence type="ECO:0000259" key="3">
    <source>
        <dbReference type="Pfam" id="PF00534"/>
    </source>
</evidence>
<dbReference type="SUPFAM" id="SSF53756">
    <property type="entry name" value="UDP-Glycosyltransferase/glycogen phosphorylase"/>
    <property type="match status" value="1"/>
</dbReference>
<proteinExistence type="predicted"/>
<dbReference type="InterPro" id="IPR001296">
    <property type="entry name" value="Glyco_trans_1"/>
</dbReference>
<feature type="domain" description="Glycosyltransferase subfamily 4-like N-terminal" evidence="4">
    <location>
        <begin position="52"/>
        <end position="225"/>
    </location>
</feature>
<gene>
    <name evidence="5" type="ORF">ACK4CP_09555</name>
</gene>